<comment type="caution">
    <text evidence="3">The sequence shown here is derived from an EMBL/GenBank/DDBJ whole genome shotgun (WGS) entry which is preliminary data.</text>
</comment>
<feature type="domain" description="HPP transmembrane region" evidence="2">
    <location>
        <begin position="37"/>
        <end position="165"/>
    </location>
</feature>
<dbReference type="AlphaFoldDB" id="A0A0P6VKC9"/>
<evidence type="ECO:0000259" key="2">
    <source>
        <dbReference type="Pfam" id="PF04982"/>
    </source>
</evidence>
<evidence type="ECO:0000256" key="1">
    <source>
        <dbReference type="SAM" id="Phobius"/>
    </source>
</evidence>
<feature type="transmembrane region" description="Helical" evidence="1">
    <location>
        <begin position="24"/>
        <end position="51"/>
    </location>
</feature>
<feature type="transmembrane region" description="Helical" evidence="1">
    <location>
        <begin position="57"/>
        <end position="75"/>
    </location>
</feature>
<dbReference type="InterPro" id="IPR007065">
    <property type="entry name" value="HPP"/>
</dbReference>
<keyword evidence="4" id="KW-1185">Reference proteome</keyword>
<reference evidence="3 4" key="1">
    <citation type="submission" date="2015-09" db="EMBL/GenBank/DDBJ databases">
        <authorList>
            <person name="Jackson K.R."/>
            <person name="Lunt B.L."/>
            <person name="Fisher J.N.B."/>
            <person name="Gardner A.V."/>
            <person name="Bailey M.E."/>
            <person name="Deus L.M."/>
            <person name="Earl A.S."/>
            <person name="Gibby P.D."/>
            <person name="Hartmann K.A."/>
            <person name="Liu J.E."/>
            <person name="Manci A.M."/>
            <person name="Nielsen D.A."/>
            <person name="Solomon M.B."/>
            <person name="Breakwell D.P."/>
            <person name="Burnett S.H."/>
            <person name="Grose J.H."/>
        </authorList>
    </citation>
    <scope>NUCLEOTIDE SEQUENCE [LARGE SCALE GENOMIC DNA]</scope>
    <source>
        <strain evidence="3 4">16</strain>
    </source>
</reference>
<dbReference type="STRING" id="665126.ABB55_13390"/>
<feature type="transmembrane region" description="Helical" evidence="1">
    <location>
        <begin position="144"/>
        <end position="164"/>
    </location>
</feature>
<feature type="transmembrane region" description="Helical" evidence="1">
    <location>
        <begin position="96"/>
        <end position="124"/>
    </location>
</feature>
<proteinExistence type="predicted"/>
<dbReference type="Pfam" id="PF04982">
    <property type="entry name" value="TM_HPP"/>
    <property type="match status" value="1"/>
</dbReference>
<reference evidence="3 4" key="2">
    <citation type="submission" date="2015-10" db="EMBL/GenBank/DDBJ databases">
        <title>Draft Genome Sequence of Prosthecomicrobium hirschii ATCC 27832.</title>
        <authorList>
            <person name="Daniel J."/>
            <person name="Givan S.A."/>
            <person name="Brun Y.V."/>
            <person name="Brown P.J."/>
        </authorList>
    </citation>
    <scope>NUCLEOTIDE SEQUENCE [LARGE SCALE GENOMIC DNA]</scope>
    <source>
        <strain evidence="3 4">16</strain>
    </source>
</reference>
<dbReference type="InterPro" id="IPR058581">
    <property type="entry name" value="TM_HPP"/>
</dbReference>
<dbReference type="PANTHER" id="PTHR33741:SF5">
    <property type="entry name" value="TRANSMEMBRANE PROTEIN DDB_G0269096-RELATED"/>
    <property type="match status" value="1"/>
</dbReference>
<keyword evidence="1" id="KW-1133">Transmembrane helix</keyword>
<sequence length="176" mass="17366">MIGAMTDTHGPSRTARTLFRLRDLVAVPTGVGAAARAAVLAGLCLTAIVALQSATGIGHLASSLGSTVIVAFLLPDSAFARPRVILAGHAVSSLTGWAVAALLGPSPWAAAVAVGLSIVVMQALHCMQPPAGGDPILIVGADPATAVASVAIGAVVVAAAAWLYRFGRGSVRASGS</sequence>
<name>A0A0P6VKC9_9HYPH</name>
<evidence type="ECO:0000313" key="4">
    <source>
        <dbReference type="Proteomes" id="UP000048984"/>
    </source>
</evidence>
<organism evidence="3 4">
    <name type="scientific">Prosthecodimorpha hirschii</name>
    <dbReference type="NCBI Taxonomy" id="665126"/>
    <lineage>
        <taxon>Bacteria</taxon>
        <taxon>Pseudomonadati</taxon>
        <taxon>Pseudomonadota</taxon>
        <taxon>Alphaproteobacteria</taxon>
        <taxon>Hyphomicrobiales</taxon>
        <taxon>Ancalomicrobiaceae</taxon>
        <taxon>Prosthecodimorpha</taxon>
    </lineage>
</organism>
<dbReference type="EMBL" id="LJYW01000001">
    <property type="protein sequence ID" value="KPL53086.1"/>
    <property type="molecule type" value="Genomic_DNA"/>
</dbReference>
<keyword evidence="1" id="KW-0812">Transmembrane</keyword>
<evidence type="ECO:0000313" key="3">
    <source>
        <dbReference type="EMBL" id="KPL53086.1"/>
    </source>
</evidence>
<accession>A0A0P6VKC9</accession>
<gene>
    <name evidence="3" type="ORF">ABB55_13390</name>
</gene>
<keyword evidence="1" id="KW-0472">Membrane</keyword>
<protein>
    <recommendedName>
        <fullName evidence="2">HPP transmembrane region domain-containing protein</fullName>
    </recommendedName>
</protein>
<dbReference type="Proteomes" id="UP000048984">
    <property type="component" value="Unassembled WGS sequence"/>
</dbReference>
<dbReference type="PANTHER" id="PTHR33741">
    <property type="entry name" value="TRANSMEMBRANE PROTEIN DDB_G0269096-RELATED"/>
    <property type="match status" value="1"/>
</dbReference>